<evidence type="ECO:0000259" key="1">
    <source>
        <dbReference type="PROSITE" id="PS50943"/>
    </source>
</evidence>
<dbReference type="KEGG" id="pgm:PGRAT_24285"/>
<dbReference type="SMART" id="SM00530">
    <property type="entry name" value="HTH_XRE"/>
    <property type="match status" value="1"/>
</dbReference>
<keyword evidence="2" id="KW-0238">DNA-binding</keyword>
<organism evidence="2 3">
    <name type="scientific">Paenibacillus graminis</name>
    <dbReference type="NCBI Taxonomy" id="189425"/>
    <lineage>
        <taxon>Bacteria</taxon>
        <taxon>Bacillati</taxon>
        <taxon>Bacillota</taxon>
        <taxon>Bacilli</taxon>
        <taxon>Bacillales</taxon>
        <taxon>Paenibacillaceae</taxon>
        <taxon>Paenibacillus</taxon>
    </lineage>
</organism>
<name>A0A089M9E7_9BACL</name>
<dbReference type="PROSITE" id="PS50943">
    <property type="entry name" value="HTH_CROC1"/>
    <property type="match status" value="1"/>
</dbReference>
<sequence>MGKAIENNMQRLIDAKGWTIYRLSKESGVTVSALYNIGKKKHGPYAETLVKLSNALGCTVDDLVKNKSE</sequence>
<keyword evidence="3" id="KW-1185">Reference proteome</keyword>
<dbReference type="InterPro" id="IPR001387">
    <property type="entry name" value="Cro/C1-type_HTH"/>
</dbReference>
<dbReference type="InterPro" id="IPR010982">
    <property type="entry name" value="Lambda_DNA-bd_dom_sf"/>
</dbReference>
<evidence type="ECO:0000313" key="3">
    <source>
        <dbReference type="Proteomes" id="UP000029500"/>
    </source>
</evidence>
<dbReference type="Proteomes" id="UP000029500">
    <property type="component" value="Chromosome"/>
</dbReference>
<evidence type="ECO:0000313" key="2">
    <source>
        <dbReference type="EMBL" id="AIQ70401.1"/>
    </source>
</evidence>
<dbReference type="SUPFAM" id="SSF47413">
    <property type="entry name" value="lambda repressor-like DNA-binding domains"/>
    <property type="match status" value="1"/>
</dbReference>
<protein>
    <submittedName>
        <fullName evidence="2">DNA-binding protein</fullName>
    </submittedName>
</protein>
<dbReference type="AlphaFoldDB" id="A0A089M9E7"/>
<dbReference type="EMBL" id="CP009287">
    <property type="protein sequence ID" value="AIQ70401.1"/>
    <property type="molecule type" value="Genomic_DNA"/>
</dbReference>
<dbReference type="CDD" id="cd00093">
    <property type="entry name" value="HTH_XRE"/>
    <property type="match status" value="1"/>
</dbReference>
<reference evidence="2 3" key="1">
    <citation type="submission" date="2014-08" db="EMBL/GenBank/DDBJ databases">
        <title>Comparative genomics of the Paenibacillus odorifer group.</title>
        <authorList>
            <person name="den Bakker H.C."/>
            <person name="Tsai Y.-C."/>
            <person name="Martin N."/>
            <person name="Korlach J."/>
            <person name="Wiedmann M."/>
        </authorList>
    </citation>
    <scope>NUCLEOTIDE SEQUENCE [LARGE SCALE GENOMIC DNA]</scope>
    <source>
        <strain evidence="2 3">DSM 15220</strain>
    </source>
</reference>
<dbReference type="Pfam" id="PF13443">
    <property type="entry name" value="HTH_26"/>
    <property type="match status" value="1"/>
</dbReference>
<dbReference type="RefSeq" id="WP_025704830.1">
    <property type="nucleotide sequence ID" value="NZ_CP009287.1"/>
</dbReference>
<dbReference type="HOGENOM" id="CLU_2771953_0_0_9"/>
<proteinExistence type="predicted"/>
<accession>A0A089M9E7</accession>
<dbReference type="GO" id="GO:0003677">
    <property type="term" value="F:DNA binding"/>
    <property type="evidence" value="ECO:0007669"/>
    <property type="project" value="UniProtKB-KW"/>
</dbReference>
<dbReference type="Gene3D" id="1.10.260.40">
    <property type="entry name" value="lambda repressor-like DNA-binding domains"/>
    <property type="match status" value="1"/>
</dbReference>
<feature type="domain" description="HTH cro/C1-type" evidence="1">
    <location>
        <begin position="9"/>
        <end position="63"/>
    </location>
</feature>
<gene>
    <name evidence="2" type="ORF">PGRAT_24285</name>
</gene>
<dbReference type="eggNOG" id="ENOG50307E3">
    <property type="taxonomic scope" value="Bacteria"/>
</dbReference>